<dbReference type="EMBL" id="MU273591">
    <property type="protein sequence ID" value="KAI0031157.1"/>
    <property type="molecule type" value="Genomic_DNA"/>
</dbReference>
<organism evidence="1 2">
    <name type="scientific">Vararia minispora EC-137</name>
    <dbReference type="NCBI Taxonomy" id="1314806"/>
    <lineage>
        <taxon>Eukaryota</taxon>
        <taxon>Fungi</taxon>
        <taxon>Dikarya</taxon>
        <taxon>Basidiomycota</taxon>
        <taxon>Agaricomycotina</taxon>
        <taxon>Agaricomycetes</taxon>
        <taxon>Russulales</taxon>
        <taxon>Lachnocladiaceae</taxon>
        <taxon>Vararia</taxon>
    </lineage>
</organism>
<sequence>MFFTQELLSQRNSGFGLLWLAATLGAKSSFKKLPKRDVMDADISELCGLIVEPIEPLALRLSSNLMVGVARVYKVKHEIFLGDVTTFHTTLKKAIRDFNATALDLQMGQSSVRPDVVTMVADPALATGLNYDDYLDRYQTFSDDGGKLSSFSGKGSDDEYGKRKKKKGRKVPATERPRRDLHILDETFELLSGSFDASQLGSGLGDYDRSSSQADAATDFEVYEDNLFQQVDLDMGEIGEELAQELGEGWASVPPTQVRAAQDEDAQHIDVFRSAQDLGTDMDSSGFMFNAFPDPSDDTATRPRGSSVVTGNKRIIDAVDHGEQVNVPEDIDVHWQGALTPRSDPKDIEDNIQFRAGEEEPPKAKPPSAARSHYWEVQNQARRDIEMKRLEKESASIIEDMLWGIPRGLHAPALVDFWRERVKDPAAERLCADLSNRSGTPHRGDSESFAAKRTDAPFYIPATEWGAPVDTALDFGDPFMQNGVYTDQDEPARASHVGSQRSSEEPGQARRGSHPASPLGGQFDFAFRQPFEPEPTSASQRSAVFPWDHAGPSSSSAGGRFDPAHDQISVGHHEVRIRRGSSAAGGSRRESLVPSSLPGGRGFSPSAFQRLGSQIIGGDFEFEVPEEGTSHASSTLDATLVTLERNSFKFLEYVRMQARTVSQPADGLSFDVVVPKATSSKHIAAAAFYHCLVLAGKELIRVRQAEPYGEILVNIM</sequence>
<protein>
    <submittedName>
        <fullName evidence="1">Rec8 like protein-domain-containing protein</fullName>
    </submittedName>
</protein>
<reference evidence="1" key="1">
    <citation type="submission" date="2021-02" db="EMBL/GenBank/DDBJ databases">
        <authorList>
            <consortium name="DOE Joint Genome Institute"/>
            <person name="Ahrendt S."/>
            <person name="Looney B.P."/>
            <person name="Miyauchi S."/>
            <person name="Morin E."/>
            <person name="Drula E."/>
            <person name="Courty P.E."/>
            <person name="Chicoki N."/>
            <person name="Fauchery L."/>
            <person name="Kohler A."/>
            <person name="Kuo A."/>
            <person name="Labutti K."/>
            <person name="Pangilinan J."/>
            <person name="Lipzen A."/>
            <person name="Riley R."/>
            <person name="Andreopoulos W."/>
            <person name="He G."/>
            <person name="Johnson J."/>
            <person name="Barry K.W."/>
            <person name="Grigoriev I.V."/>
            <person name="Nagy L."/>
            <person name="Hibbett D."/>
            <person name="Henrissat B."/>
            <person name="Matheny P.B."/>
            <person name="Labbe J."/>
            <person name="Martin F."/>
        </authorList>
    </citation>
    <scope>NUCLEOTIDE SEQUENCE</scope>
    <source>
        <strain evidence="1">EC-137</strain>
    </source>
</reference>
<keyword evidence="2" id="KW-1185">Reference proteome</keyword>
<comment type="caution">
    <text evidence="1">The sequence shown here is derived from an EMBL/GenBank/DDBJ whole genome shotgun (WGS) entry which is preliminary data.</text>
</comment>
<reference evidence="1" key="2">
    <citation type="journal article" date="2022" name="New Phytol.">
        <title>Evolutionary transition to the ectomycorrhizal habit in the genomes of a hyperdiverse lineage of mushroom-forming fungi.</title>
        <authorList>
            <person name="Looney B."/>
            <person name="Miyauchi S."/>
            <person name="Morin E."/>
            <person name="Drula E."/>
            <person name="Courty P.E."/>
            <person name="Kohler A."/>
            <person name="Kuo A."/>
            <person name="LaButti K."/>
            <person name="Pangilinan J."/>
            <person name="Lipzen A."/>
            <person name="Riley R."/>
            <person name="Andreopoulos W."/>
            <person name="He G."/>
            <person name="Johnson J."/>
            <person name="Nolan M."/>
            <person name="Tritt A."/>
            <person name="Barry K.W."/>
            <person name="Grigoriev I.V."/>
            <person name="Nagy L.G."/>
            <person name="Hibbett D."/>
            <person name="Henrissat B."/>
            <person name="Matheny P.B."/>
            <person name="Labbe J."/>
            <person name="Martin F.M."/>
        </authorList>
    </citation>
    <scope>NUCLEOTIDE SEQUENCE</scope>
    <source>
        <strain evidence="1">EC-137</strain>
    </source>
</reference>
<evidence type="ECO:0000313" key="1">
    <source>
        <dbReference type="EMBL" id="KAI0031157.1"/>
    </source>
</evidence>
<dbReference type="Proteomes" id="UP000814128">
    <property type="component" value="Unassembled WGS sequence"/>
</dbReference>
<gene>
    <name evidence="1" type="ORF">K488DRAFT_87098</name>
</gene>
<evidence type="ECO:0000313" key="2">
    <source>
        <dbReference type="Proteomes" id="UP000814128"/>
    </source>
</evidence>
<name>A0ACB8QHP0_9AGAM</name>
<accession>A0ACB8QHP0</accession>
<proteinExistence type="predicted"/>